<gene>
    <name evidence="1" type="ORF">FHR90_003243</name>
    <name evidence="2" type="ORF">HUK83_03145</name>
</gene>
<organism evidence="1 3">
    <name type="scientific">Endobacter medicaginis</name>
    <dbReference type="NCBI Taxonomy" id="1181271"/>
    <lineage>
        <taxon>Bacteria</taxon>
        <taxon>Pseudomonadati</taxon>
        <taxon>Pseudomonadota</taxon>
        <taxon>Alphaproteobacteria</taxon>
        <taxon>Acetobacterales</taxon>
        <taxon>Acetobacteraceae</taxon>
        <taxon>Endobacter</taxon>
    </lineage>
</organism>
<dbReference type="Proteomes" id="UP000557688">
    <property type="component" value="Unassembled WGS sequence"/>
</dbReference>
<dbReference type="EMBL" id="JABXXQ010000029">
    <property type="protein sequence ID" value="NVN29336.1"/>
    <property type="molecule type" value="Genomic_DNA"/>
</dbReference>
<keyword evidence="3" id="KW-1185">Reference proteome</keyword>
<evidence type="ECO:0000313" key="3">
    <source>
        <dbReference type="Proteomes" id="UP000557688"/>
    </source>
</evidence>
<evidence type="ECO:0000313" key="1">
    <source>
        <dbReference type="EMBL" id="MBB3175388.1"/>
    </source>
</evidence>
<comment type="caution">
    <text evidence="1">The sequence shown here is derived from an EMBL/GenBank/DDBJ whole genome shotgun (WGS) entry which is preliminary data.</text>
</comment>
<reference evidence="1 3" key="2">
    <citation type="submission" date="2020-08" db="EMBL/GenBank/DDBJ databases">
        <title>Genomic Encyclopedia of Type Strains, Phase III (KMG-III): the genomes of soil and plant-associated and newly described type strains.</title>
        <authorList>
            <person name="Whitman W."/>
        </authorList>
    </citation>
    <scope>NUCLEOTIDE SEQUENCE [LARGE SCALE GENOMIC DNA]</scope>
    <source>
        <strain evidence="1 3">CECT 8088</strain>
    </source>
</reference>
<dbReference type="Proteomes" id="UP000565205">
    <property type="component" value="Unassembled WGS sequence"/>
</dbReference>
<accession>A0A839UYF7</accession>
<dbReference type="RefSeq" id="WP_176622060.1">
    <property type="nucleotide sequence ID" value="NZ_JABXXQ010000029.1"/>
</dbReference>
<sequence length="449" mass="47288">MSIANFPASLQPIIQQGFLARRFQTGLQSKLGFRTIADRMTFPGRIGQAITETRRGLKAPVKVAADPSQNAGLDNGMTPSSWAVEQYSLGLGLYRDTIDLNMVSEGVGIASQFLANAEAGGKQALATLDLNARDTLYFGSDTPGVLDVGGYLGGNTSVSSALSSASASLHVDDIRGFVNSVTPVGIVAAVSPLNPLVVYVNGTAYNCIGVVSDGSQNVSTAPSGMSGTLQFSANVATTDGVAGAPVIAFSAPAVIRPNGRRTTAGLTAGDTLSFKAVQGAVTKLRRNAVPTIDGLYNCHLSDEQLQGLFDDGQFQNMFRGAYQSREFRQGEVFELMGVRFIPTTEAPQQVLNGVEIQRAIVVGKGALIEGDYVDTGYSDIPDVNAGLKEMHDGICMITRPPLDRLGQIISQSWYWIGGFALPTDVTANPSIISTATNSALKRAVVIESL</sequence>
<proteinExistence type="predicted"/>
<reference evidence="2 4" key="1">
    <citation type="submission" date="2020-06" db="EMBL/GenBank/DDBJ databases">
        <title>Description of novel acetic acid bacteria.</title>
        <authorList>
            <person name="Sombolestani A."/>
        </authorList>
    </citation>
    <scope>NUCLEOTIDE SEQUENCE [LARGE SCALE GENOMIC DNA]</scope>
    <source>
        <strain evidence="2 4">LMG 26838</strain>
    </source>
</reference>
<dbReference type="AlphaFoldDB" id="A0A839UYF7"/>
<dbReference type="EMBL" id="JACHXV010000029">
    <property type="protein sequence ID" value="MBB3175388.1"/>
    <property type="molecule type" value="Genomic_DNA"/>
</dbReference>
<protein>
    <submittedName>
        <fullName evidence="2">DUF4043 domain-containing protein</fullName>
    </submittedName>
</protein>
<evidence type="ECO:0000313" key="2">
    <source>
        <dbReference type="EMBL" id="NVN29336.1"/>
    </source>
</evidence>
<name>A0A839UYF7_9PROT</name>
<evidence type="ECO:0000313" key="4">
    <source>
        <dbReference type="Proteomes" id="UP000565205"/>
    </source>
</evidence>